<evidence type="ECO:0000256" key="1">
    <source>
        <dbReference type="ARBA" id="ARBA00010333"/>
    </source>
</evidence>
<gene>
    <name evidence="7" type="ORF">LG943_12275</name>
</gene>
<sequence>MRLRHLACAAVLAVALPACAVTAGEHASILDAQTLRIGVKGDQPGLGLRTGVDTYAGFDVDVAYYIAGELGVAREDVEFVQVTSEEREDVLIDDEVDLVLATYSITQLRKTVVNFGGPYYVARQDILVRADNTDIQGVEDLAGRKLCQGAGSNSANRIIEERGIDAQRVERATYSECIDLLAVGVVDAVSTDDLILAGYLAEAPSAFRLVGEPFTSEKYGIGVAKEDVAGCEAVNRAVTQMYQDGTASRLLDKWFGDTGLDLVRTVPQFEGCG</sequence>
<dbReference type="PANTHER" id="PTHR30085">
    <property type="entry name" value="AMINO ACID ABC TRANSPORTER PERMEASE"/>
    <property type="match status" value="1"/>
</dbReference>
<organism evidence="7 8">
    <name type="scientific">Streptomonospora mangrovi</name>
    <dbReference type="NCBI Taxonomy" id="2883123"/>
    <lineage>
        <taxon>Bacteria</taxon>
        <taxon>Bacillati</taxon>
        <taxon>Actinomycetota</taxon>
        <taxon>Actinomycetes</taxon>
        <taxon>Streptosporangiales</taxon>
        <taxon>Nocardiopsidaceae</taxon>
        <taxon>Streptomonospora</taxon>
    </lineage>
</organism>
<comment type="caution">
    <text evidence="7">The sequence shown here is derived from an EMBL/GenBank/DDBJ whole genome shotgun (WGS) entry which is preliminary data.</text>
</comment>
<proteinExistence type="inferred from homology"/>
<dbReference type="GO" id="GO:0005576">
    <property type="term" value="C:extracellular region"/>
    <property type="evidence" value="ECO:0007669"/>
    <property type="project" value="TreeGrafter"/>
</dbReference>
<dbReference type="InterPro" id="IPR001638">
    <property type="entry name" value="Solute-binding_3/MltF_N"/>
</dbReference>
<reference evidence="7" key="1">
    <citation type="submission" date="2021-10" db="EMBL/GenBank/DDBJ databases">
        <title>Streptomonospora sp. nov., isolated from mangrove soil.</title>
        <authorList>
            <person name="Chen X."/>
            <person name="Ge X."/>
            <person name="Liu W."/>
        </authorList>
    </citation>
    <scope>NUCLEOTIDE SEQUENCE</scope>
    <source>
        <strain evidence="7">S1-112</strain>
    </source>
</reference>
<dbReference type="PANTHER" id="PTHR30085:SF6">
    <property type="entry name" value="ABC TRANSPORTER GLUTAMINE-BINDING PROTEIN GLNH"/>
    <property type="match status" value="1"/>
</dbReference>
<dbReference type="RefSeq" id="WP_270072370.1">
    <property type="nucleotide sequence ID" value="NZ_JAJAQC010000017.1"/>
</dbReference>
<evidence type="ECO:0000313" key="8">
    <source>
        <dbReference type="Proteomes" id="UP001140076"/>
    </source>
</evidence>
<feature type="domain" description="Ionotropic glutamate receptor C-terminal" evidence="6">
    <location>
        <begin position="34"/>
        <end position="257"/>
    </location>
</feature>
<dbReference type="CDD" id="cd13690">
    <property type="entry name" value="PBP2_GluB"/>
    <property type="match status" value="1"/>
</dbReference>
<feature type="signal peptide" evidence="4">
    <location>
        <begin position="1"/>
        <end position="20"/>
    </location>
</feature>
<dbReference type="Gene3D" id="3.40.190.10">
    <property type="entry name" value="Periplasmic binding protein-like II"/>
    <property type="match status" value="2"/>
</dbReference>
<evidence type="ECO:0000256" key="4">
    <source>
        <dbReference type="SAM" id="SignalP"/>
    </source>
</evidence>
<dbReference type="GO" id="GO:0015276">
    <property type="term" value="F:ligand-gated monoatomic ion channel activity"/>
    <property type="evidence" value="ECO:0007669"/>
    <property type="project" value="InterPro"/>
</dbReference>
<dbReference type="AlphaFoldDB" id="A0A9X3NLC4"/>
<protein>
    <submittedName>
        <fullName evidence="7">Glutamate ABC transporter substrate-binding protein</fullName>
    </submittedName>
</protein>
<dbReference type="EMBL" id="JAJAQC010000017">
    <property type="protein sequence ID" value="MDA0565090.1"/>
    <property type="molecule type" value="Genomic_DNA"/>
</dbReference>
<evidence type="ECO:0000259" key="6">
    <source>
        <dbReference type="SMART" id="SM00079"/>
    </source>
</evidence>
<dbReference type="Pfam" id="PF00497">
    <property type="entry name" value="SBP_bac_3"/>
    <property type="match status" value="1"/>
</dbReference>
<accession>A0A9X3NLC4</accession>
<feature type="domain" description="Solute-binding protein family 3/N-terminal" evidence="5">
    <location>
        <begin position="34"/>
        <end position="258"/>
    </location>
</feature>
<evidence type="ECO:0000313" key="7">
    <source>
        <dbReference type="EMBL" id="MDA0565090.1"/>
    </source>
</evidence>
<name>A0A9X3NLC4_9ACTN</name>
<keyword evidence="3 4" id="KW-0732">Signal</keyword>
<dbReference type="InterPro" id="IPR001320">
    <property type="entry name" value="Iontro_rcpt_C"/>
</dbReference>
<dbReference type="Proteomes" id="UP001140076">
    <property type="component" value="Unassembled WGS sequence"/>
</dbReference>
<comment type="similarity">
    <text evidence="1">Belongs to the bacterial solute-binding protein 3 family.</text>
</comment>
<dbReference type="GO" id="GO:0016020">
    <property type="term" value="C:membrane"/>
    <property type="evidence" value="ECO:0007669"/>
    <property type="project" value="InterPro"/>
</dbReference>
<dbReference type="GO" id="GO:0030288">
    <property type="term" value="C:outer membrane-bounded periplasmic space"/>
    <property type="evidence" value="ECO:0007669"/>
    <property type="project" value="TreeGrafter"/>
</dbReference>
<keyword evidence="8" id="KW-1185">Reference proteome</keyword>
<keyword evidence="2" id="KW-0813">Transport</keyword>
<evidence type="ECO:0000259" key="5">
    <source>
        <dbReference type="SMART" id="SM00062"/>
    </source>
</evidence>
<dbReference type="SUPFAM" id="SSF53850">
    <property type="entry name" value="Periplasmic binding protein-like II"/>
    <property type="match status" value="1"/>
</dbReference>
<evidence type="ECO:0000256" key="2">
    <source>
        <dbReference type="ARBA" id="ARBA00022448"/>
    </source>
</evidence>
<dbReference type="GO" id="GO:0006865">
    <property type="term" value="P:amino acid transport"/>
    <property type="evidence" value="ECO:0007669"/>
    <property type="project" value="TreeGrafter"/>
</dbReference>
<feature type="chain" id="PRO_5040809205" evidence="4">
    <location>
        <begin position="21"/>
        <end position="273"/>
    </location>
</feature>
<evidence type="ECO:0000256" key="3">
    <source>
        <dbReference type="ARBA" id="ARBA00022729"/>
    </source>
</evidence>
<dbReference type="InterPro" id="IPR051455">
    <property type="entry name" value="Bact_solute-bind_prot3"/>
</dbReference>
<dbReference type="SMART" id="SM00062">
    <property type="entry name" value="PBPb"/>
    <property type="match status" value="1"/>
</dbReference>
<dbReference type="SMART" id="SM00079">
    <property type="entry name" value="PBPe"/>
    <property type="match status" value="1"/>
</dbReference>